<dbReference type="EMBL" id="SNRW01011112">
    <property type="protein sequence ID" value="KAA6375607.1"/>
    <property type="molecule type" value="Genomic_DNA"/>
</dbReference>
<evidence type="ECO:0000256" key="1">
    <source>
        <dbReference type="SAM" id="Coils"/>
    </source>
</evidence>
<comment type="caution">
    <text evidence="2">The sequence shown here is derived from an EMBL/GenBank/DDBJ whole genome shotgun (WGS) entry which is preliminary data.</text>
</comment>
<organism evidence="2 3">
    <name type="scientific">Streblomastix strix</name>
    <dbReference type="NCBI Taxonomy" id="222440"/>
    <lineage>
        <taxon>Eukaryota</taxon>
        <taxon>Metamonada</taxon>
        <taxon>Preaxostyla</taxon>
        <taxon>Oxymonadida</taxon>
        <taxon>Streblomastigidae</taxon>
        <taxon>Streblomastix</taxon>
    </lineage>
</organism>
<proteinExistence type="predicted"/>
<feature type="coiled-coil region" evidence="1">
    <location>
        <begin position="47"/>
        <end position="154"/>
    </location>
</feature>
<sequence>MRSLLKILNHKAIEKDSQKKEIAQKSKMILAILASSGVTLQQNIDGTSNTSEENEDLKMKIEELKREIEIYEVNKEDDKRELEFFKTQNTDFHRRDIEQTTKISEQNNQIEQLEEIHINFEKEYQSVIEQLELMKHIEKERMNKEAEQIRLREEE</sequence>
<evidence type="ECO:0000313" key="2">
    <source>
        <dbReference type="EMBL" id="KAA6375607.1"/>
    </source>
</evidence>
<dbReference type="Proteomes" id="UP000324800">
    <property type="component" value="Unassembled WGS sequence"/>
</dbReference>
<evidence type="ECO:0000313" key="3">
    <source>
        <dbReference type="Proteomes" id="UP000324800"/>
    </source>
</evidence>
<accession>A0A5J4UZ34</accession>
<protein>
    <submittedName>
        <fullName evidence="2">Uncharacterized protein</fullName>
    </submittedName>
</protein>
<keyword evidence="1" id="KW-0175">Coiled coil</keyword>
<gene>
    <name evidence="2" type="ORF">EZS28_028868</name>
</gene>
<dbReference type="AlphaFoldDB" id="A0A5J4UZ34"/>
<dbReference type="OrthoDB" id="7537227at2759"/>
<reference evidence="2 3" key="1">
    <citation type="submission" date="2019-03" db="EMBL/GenBank/DDBJ databases">
        <title>Single cell metagenomics reveals metabolic interactions within the superorganism composed of flagellate Streblomastix strix and complex community of Bacteroidetes bacteria on its surface.</title>
        <authorList>
            <person name="Treitli S.C."/>
            <person name="Kolisko M."/>
            <person name="Husnik F."/>
            <person name="Keeling P."/>
            <person name="Hampl V."/>
        </authorList>
    </citation>
    <scope>NUCLEOTIDE SEQUENCE [LARGE SCALE GENOMIC DNA]</scope>
    <source>
        <strain evidence="2">ST1C</strain>
    </source>
</reference>
<name>A0A5J4UZ34_9EUKA</name>